<reference evidence="8" key="1">
    <citation type="submission" date="2025-08" db="UniProtKB">
        <authorList>
            <consortium name="RefSeq"/>
        </authorList>
    </citation>
    <scope>IDENTIFICATION</scope>
    <source>
        <tissue evidence="8">Sperm</tissue>
    </source>
</reference>
<dbReference type="Pfam" id="PF09261">
    <property type="entry name" value="Alpha-mann_mid"/>
    <property type="match status" value="1"/>
</dbReference>
<feature type="compositionally biased region" description="Acidic residues" evidence="5">
    <location>
        <begin position="724"/>
        <end position="736"/>
    </location>
</feature>
<dbReference type="InterPro" id="IPR011330">
    <property type="entry name" value="Glyco_hydro/deAcase_b/a-brl"/>
</dbReference>
<keyword evidence="2" id="KW-0479">Metal-binding</keyword>
<dbReference type="SMART" id="SM00872">
    <property type="entry name" value="Alpha-mann_mid"/>
    <property type="match status" value="1"/>
</dbReference>
<feature type="region of interest" description="Disordered" evidence="5">
    <location>
        <begin position="1333"/>
        <end position="1354"/>
    </location>
</feature>
<dbReference type="GO" id="GO:0009313">
    <property type="term" value="P:oligosaccharide catabolic process"/>
    <property type="evidence" value="ECO:0007669"/>
    <property type="project" value="TreeGrafter"/>
</dbReference>
<dbReference type="PANTHER" id="PTHR46017">
    <property type="entry name" value="ALPHA-MANNOSIDASE 2C1"/>
    <property type="match status" value="1"/>
</dbReference>
<dbReference type="InterPro" id="IPR037094">
    <property type="entry name" value="Glyco_hydro_38_cen_sf"/>
</dbReference>
<feature type="region of interest" description="Disordered" evidence="5">
    <location>
        <begin position="684"/>
        <end position="738"/>
    </location>
</feature>
<feature type="domain" description="Glycoside hydrolase family 38 central" evidence="6">
    <location>
        <begin position="635"/>
        <end position="779"/>
    </location>
</feature>
<protein>
    <submittedName>
        <fullName evidence="8">Alpha-mannosidase 2C1 isoform X1</fullName>
    </submittedName>
</protein>
<feature type="region of interest" description="Disordered" evidence="5">
    <location>
        <begin position="1178"/>
        <end position="1206"/>
    </location>
</feature>
<keyword evidence="7" id="KW-1185">Reference proteome</keyword>
<dbReference type="SUPFAM" id="SSF74650">
    <property type="entry name" value="Galactose mutarotase-like"/>
    <property type="match status" value="1"/>
</dbReference>
<dbReference type="Pfam" id="PF22907">
    <property type="entry name" value="Ams1-like_1st"/>
    <property type="match status" value="1"/>
</dbReference>
<dbReference type="InterPro" id="IPR000602">
    <property type="entry name" value="Glyco_hydro_38_N"/>
</dbReference>
<evidence type="ECO:0000256" key="3">
    <source>
        <dbReference type="ARBA" id="ARBA00022801"/>
    </source>
</evidence>
<accession>A0AAJ7X7K9</accession>
<feature type="region of interest" description="Disordered" evidence="5">
    <location>
        <begin position="859"/>
        <end position="878"/>
    </location>
</feature>
<evidence type="ECO:0000259" key="6">
    <source>
        <dbReference type="SMART" id="SM00872"/>
    </source>
</evidence>
<dbReference type="GO" id="GO:0006013">
    <property type="term" value="P:mannose metabolic process"/>
    <property type="evidence" value="ECO:0007669"/>
    <property type="project" value="InterPro"/>
</dbReference>
<sequence>MADFHIKNKRTALERIEKALSPLYFTDVNLRGRLYEDARPVSALAVHHAGGRISFQDAQSATYERTQVGDSYGPTWSTHWFQVHVEVPEEWTCKSGDDDDDDECDEVHLLWECEGECLLFRDGQPVAGLTTEGEKTSYVVGRARRRTPPSSSSSAAVGFSGTAGDASGRRKDAENEPATGKTSAPIDLTTSTKKALPPARSFTAYVEMACNGLFGAGRGSMIAPPDPERKFALKRAAVALFRRDVYELLTDLEVIYEVACGLAGEADGRGGEQLGYRALYCGNAVASACADAPRPGPAGAAPAGDDSGDTREWVRHARAISGAFFSEPWPGCGHGKERGAAVAGGWAAGCRGTVVHAMGHCHIDTAWLWPYEETVRKCARSWATALQLMDRDPEFTFVCSQAQQLSWLKQRYSCSLYPRVRAAVARGAFVPVGGTWVEFDGNLPSGESLVRQFLLGQRFFLHEFGARCDEFWLPDTFGYSAQLPQIMTSCGARRFVTQKLSWNLVNTFPHSTFHWEGLDGTRVLTHFPPAESYGCKVTVEEILKSASNNRDKGRTQHALLLYGFGDGGGGPTLAMLDRLRRVRSVAGLPRATFSTPARFFNAVEAEVDEGERGGDGGGSGGLGRLCTWSGELFLEMHNGTYTTQARVKRGNRRCEALLRDAEALCCLALLAQSPVYAAERAASGAGDGCGEIRDESKSGTASEGGNAFPGTNASSGGTEGKANDDDDGDDDDEGDDAMVLGYPRQQLTRLWEGVLLNQFHDVLPGSCTRQVARDAEEIYGGVEIDAGQIARDAMAAVVQREPGVGDFPRDPIAFFNTLGWERTEVAALPGRGVNGYLGRDRFVPNSKIVYGRYVKGDAPVTGHESDERRSDKADGVDGQEDASAGLVLVTVPAFGYSVYSEASLLASAAKSLAVILHHESDSRAVLENDLLRVSVDGAGRLTSLIHKPSGREAVTPGQKANQLVMFDDVPLYWDAWDVMDYHLETRKPQERTSEPLRVLTNAAGIRVAVRACLHLGERSRATVDISLDAGSPFVRFDVTAAWHENRRFLKTEFPVAVRSSGGEATYEIQFGHVRRPTHRNTSWDWPRYEVWAHRWAHLGEHGFGLALLNDCKYGHSARGNVLSLSLLRSPKAPDPEADMGEHTFAYAAMPHQGSFQNAGVIRCASAFNHPLKVQRTSSSSAAGGAQNSSVASSVAPESSSKQDAALTVDAAPSEVFNEEACRSLPAAPSGGPRVKQISQRGFFTVEPPSVVVETLKLAEGWPGHAGGHWAGTGVVLVVRLYESHGGAAVARLRCRCSPDLPLISAVPCNMLEDADDTEPPLVVKDEGYDDKENVPEQVTEGNDGPNQKQAKRPRSGPAWRCVLVPFKAFQIRTLSLHFGQPTLVL</sequence>
<evidence type="ECO:0000256" key="2">
    <source>
        <dbReference type="ARBA" id="ARBA00022723"/>
    </source>
</evidence>
<dbReference type="Proteomes" id="UP001318040">
    <property type="component" value="Chromosome 39"/>
</dbReference>
<feature type="region of interest" description="Disordered" evidence="5">
    <location>
        <begin position="140"/>
        <end position="187"/>
    </location>
</feature>
<dbReference type="GO" id="GO:0030246">
    <property type="term" value="F:carbohydrate binding"/>
    <property type="evidence" value="ECO:0007669"/>
    <property type="project" value="InterPro"/>
</dbReference>
<evidence type="ECO:0000256" key="5">
    <source>
        <dbReference type="SAM" id="MobiDB-lite"/>
    </source>
</evidence>
<feature type="compositionally biased region" description="Low complexity" evidence="5">
    <location>
        <begin position="148"/>
        <end position="164"/>
    </location>
</feature>
<dbReference type="KEGG" id="pmrn:116950516"/>
<dbReference type="InterPro" id="IPR028995">
    <property type="entry name" value="Glyco_hydro_57/38_cen_sf"/>
</dbReference>
<dbReference type="RefSeq" id="XP_032824241.1">
    <property type="nucleotide sequence ID" value="XM_032968350.1"/>
</dbReference>
<dbReference type="FunFam" id="2.70.98.30:FF:000001">
    <property type="entry name" value="alpha-mannosidase 2C1 isoform X2"/>
    <property type="match status" value="1"/>
</dbReference>
<keyword evidence="3" id="KW-0378">Hydrolase</keyword>
<dbReference type="Gene3D" id="1.20.1270.50">
    <property type="entry name" value="Glycoside hydrolase family 38, central domain"/>
    <property type="match status" value="1"/>
</dbReference>
<comment type="similarity">
    <text evidence="1">Belongs to the glycosyl hydrolase 38 family.</text>
</comment>
<evidence type="ECO:0000256" key="1">
    <source>
        <dbReference type="ARBA" id="ARBA00009792"/>
    </source>
</evidence>
<dbReference type="InterPro" id="IPR011013">
    <property type="entry name" value="Gal_mutarotase_sf_dom"/>
</dbReference>
<keyword evidence="4" id="KW-0326">Glycosidase</keyword>
<evidence type="ECO:0000313" key="8">
    <source>
        <dbReference type="RefSeq" id="XP_032824241.1"/>
    </source>
</evidence>
<dbReference type="InterPro" id="IPR027291">
    <property type="entry name" value="Glyco_hydro_38_N_sf"/>
</dbReference>
<dbReference type="CTD" id="4123"/>
<feature type="compositionally biased region" description="Low complexity" evidence="5">
    <location>
        <begin position="1178"/>
        <end position="1199"/>
    </location>
</feature>
<organism evidence="7 8">
    <name type="scientific">Petromyzon marinus</name>
    <name type="common">Sea lamprey</name>
    <dbReference type="NCBI Taxonomy" id="7757"/>
    <lineage>
        <taxon>Eukaryota</taxon>
        <taxon>Metazoa</taxon>
        <taxon>Chordata</taxon>
        <taxon>Craniata</taxon>
        <taxon>Vertebrata</taxon>
        <taxon>Cyclostomata</taxon>
        <taxon>Hyperoartia</taxon>
        <taxon>Petromyzontiformes</taxon>
        <taxon>Petromyzontidae</taxon>
        <taxon>Petromyzon</taxon>
    </lineage>
</organism>
<evidence type="ECO:0000256" key="4">
    <source>
        <dbReference type="ARBA" id="ARBA00023295"/>
    </source>
</evidence>
<dbReference type="InterPro" id="IPR011682">
    <property type="entry name" value="Glyco_hydro_38_C"/>
</dbReference>
<dbReference type="SUPFAM" id="SSF88688">
    <property type="entry name" value="Families 57/38 glycoside transferase middle domain"/>
    <property type="match status" value="2"/>
</dbReference>
<dbReference type="GO" id="GO:0004559">
    <property type="term" value="F:alpha-mannosidase activity"/>
    <property type="evidence" value="ECO:0007669"/>
    <property type="project" value="InterPro"/>
</dbReference>
<dbReference type="InterPro" id="IPR015341">
    <property type="entry name" value="Glyco_hydro_38_cen"/>
</dbReference>
<dbReference type="PANTHER" id="PTHR46017:SF1">
    <property type="entry name" value="ALPHA-MANNOSIDASE 2C1"/>
    <property type="match status" value="1"/>
</dbReference>
<evidence type="ECO:0000313" key="7">
    <source>
        <dbReference type="Proteomes" id="UP001318040"/>
    </source>
</evidence>
<dbReference type="InterPro" id="IPR054723">
    <property type="entry name" value="Ams1-like_N"/>
</dbReference>
<name>A0AAJ7X7K9_PETMA</name>
<dbReference type="SUPFAM" id="SSF88713">
    <property type="entry name" value="Glycoside hydrolase/deacetylase"/>
    <property type="match status" value="1"/>
</dbReference>
<dbReference type="FunFam" id="3.20.110.10:FF:000002">
    <property type="entry name" value="alpha-mannosidase 2C1 isoform X1"/>
    <property type="match status" value="1"/>
</dbReference>
<proteinExistence type="inferred from homology"/>
<dbReference type="GO" id="GO:0046872">
    <property type="term" value="F:metal ion binding"/>
    <property type="evidence" value="ECO:0007669"/>
    <property type="project" value="UniProtKB-KW"/>
</dbReference>
<dbReference type="Pfam" id="PF07748">
    <property type="entry name" value="Glyco_hydro_38C"/>
    <property type="match status" value="1"/>
</dbReference>
<gene>
    <name evidence="8" type="primary">MAN2C1</name>
</gene>
<feature type="compositionally biased region" description="Basic and acidic residues" evidence="5">
    <location>
        <begin position="863"/>
        <end position="875"/>
    </location>
</feature>
<dbReference type="GeneID" id="116950516"/>
<dbReference type="Gene3D" id="2.70.98.30">
    <property type="entry name" value="Golgi alpha-mannosidase II, domain 4"/>
    <property type="match status" value="1"/>
</dbReference>
<dbReference type="Gene3D" id="3.20.110.10">
    <property type="entry name" value="Glycoside hydrolase 38, N terminal domain"/>
    <property type="match status" value="1"/>
</dbReference>
<dbReference type="Pfam" id="PF01074">
    <property type="entry name" value="Glyco_hydro_38N"/>
    <property type="match status" value="1"/>
</dbReference>
<feature type="compositionally biased region" description="Polar residues" evidence="5">
    <location>
        <begin position="698"/>
        <end position="716"/>
    </location>
</feature>